<reference evidence="5" key="1">
    <citation type="submission" date="2016-10" db="EMBL/GenBank/DDBJ databases">
        <authorList>
            <person name="Varghese N."/>
            <person name="Submissions S."/>
        </authorList>
    </citation>
    <scope>NUCLEOTIDE SEQUENCE [LARGE SCALE GENOMIC DNA]</scope>
    <source>
        <strain evidence="5">DSM 24204</strain>
    </source>
</reference>
<protein>
    <submittedName>
        <fullName evidence="4">Uncharacterized protein</fullName>
    </submittedName>
</protein>
<reference evidence="4" key="2">
    <citation type="submission" date="2016-10" db="EMBL/GenBank/DDBJ databases">
        <authorList>
            <person name="de Groot N.N."/>
        </authorList>
    </citation>
    <scope>NUCLEOTIDE SEQUENCE [LARGE SCALE GENOMIC DNA]</scope>
    <source>
        <strain evidence="4">DSM 24204</strain>
    </source>
</reference>
<gene>
    <name evidence="2" type="ORF">QJT92_07590</name>
    <name evidence="3" type="ORF">QJU97_09690</name>
    <name evidence="4" type="ORF">SAMN05444853_1287</name>
</gene>
<reference evidence="2 6" key="3">
    <citation type="journal article" date="2023" name="Front. Microbiol.">
        <title>Phylogeography and host specificity of Pasteurellaceae pathogenic to sea-farmed fish in the north-east Atlantic.</title>
        <authorList>
            <person name="Gulla S."/>
            <person name="Colquhoun D.J."/>
            <person name="Olsen A.B."/>
            <person name="Spilsberg B."/>
            <person name="Lagesen K."/>
            <person name="Aakesson C.P."/>
            <person name="Strom S."/>
            <person name="Manji F."/>
            <person name="Birkbeck T.H."/>
            <person name="Nilsen H.K."/>
        </authorList>
    </citation>
    <scope>NUCLEOTIDE SEQUENCE [LARGE SCALE GENOMIC DNA]</scope>
    <source>
        <strain evidence="2 6">VIO11850</strain>
    </source>
</reference>
<dbReference type="Proteomes" id="UP000198883">
    <property type="component" value="Unassembled WGS sequence"/>
</dbReference>
<dbReference type="EMBL" id="FOBN01000028">
    <property type="protein sequence ID" value="SEM60273.1"/>
    <property type="molecule type" value="Genomic_DNA"/>
</dbReference>
<dbReference type="GeneID" id="83543714"/>
<dbReference type="EMBL" id="JASAYT010000036">
    <property type="protein sequence ID" value="MDP8175721.1"/>
    <property type="molecule type" value="Genomic_DNA"/>
</dbReference>
<keyword evidence="6" id="KW-1185">Reference proteome</keyword>
<feature type="transmembrane region" description="Helical" evidence="1">
    <location>
        <begin position="6"/>
        <end position="29"/>
    </location>
</feature>
<dbReference type="STRING" id="97481.SAMN05444853_1287"/>
<reference evidence="3" key="4">
    <citation type="journal article" date="2023" name="Front. Microbiol.">
        <title>Phylogeography and host specificity of Pasteurellaceae pathogenic to sea-farmed fish in the north-east Atlantic.</title>
        <authorList>
            <person name="Gulla S."/>
            <person name="Colquhoun D.J."/>
            <person name="Olsen A.B."/>
            <person name="Spilsberg B."/>
            <person name="Lagesen K."/>
            <person name="Aakesson C.P."/>
            <person name="Strom S."/>
            <person name="Manji F."/>
            <person name="Birkbeck T.H."/>
            <person name="Nilsen H.K."/>
        </authorList>
    </citation>
    <scope>NUCLEOTIDE SEQUENCE</scope>
    <source>
        <strain evidence="3">98B1</strain>
    </source>
</reference>
<dbReference type="Proteomes" id="UP001224812">
    <property type="component" value="Unassembled WGS sequence"/>
</dbReference>
<evidence type="ECO:0000256" key="1">
    <source>
        <dbReference type="SAM" id="Phobius"/>
    </source>
</evidence>
<evidence type="ECO:0000313" key="3">
    <source>
        <dbReference type="EMBL" id="MDP8175721.1"/>
    </source>
</evidence>
<proteinExistence type="predicted"/>
<evidence type="ECO:0000313" key="6">
    <source>
        <dbReference type="Proteomes" id="UP001224812"/>
    </source>
</evidence>
<dbReference type="AlphaFoldDB" id="A0A1H7ZPR0"/>
<evidence type="ECO:0000313" key="4">
    <source>
        <dbReference type="EMBL" id="SEM60273.1"/>
    </source>
</evidence>
<keyword evidence="1" id="KW-0812">Transmembrane</keyword>
<sequence length="139" mass="16523">MKKLKYIFISILIIFFMIISVHIVVYNFIKNEPFVYKNITQDLIGLSIPELEKKLGMKHTVSFIEKGFIGFPFKKSNGKGYSLTFYLDKNNKTNFIVNKVFYTYDETKFLEKEATILNNGAWLRIRVHPFIEQQFYKNK</sequence>
<evidence type="ECO:0000313" key="5">
    <source>
        <dbReference type="Proteomes" id="UP000198883"/>
    </source>
</evidence>
<keyword evidence="1" id="KW-0472">Membrane</keyword>
<dbReference type="Proteomes" id="UP001231736">
    <property type="component" value="Unassembled WGS sequence"/>
</dbReference>
<dbReference type="EMBL" id="JASAVS010000016">
    <property type="protein sequence ID" value="MDP8085778.1"/>
    <property type="molecule type" value="Genomic_DNA"/>
</dbReference>
<name>A0A1H7ZPR0_9PAST</name>
<accession>A0A1H7ZPR0</accession>
<dbReference type="RefSeq" id="WP_090923137.1">
    <property type="nucleotide sequence ID" value="NZ_CP016180.1"/>
</dbReference>
<organism evidence="4 5">
    <name type="scientific">Phocoenobacter skyensis</name>
    <dbReference type="NCBI Taxonomy" id="97481"/>
    <lineage>
        <taxon>Bacteria</taxon>
        <taxon>Pseudomonadati</taxon>
        <taxon>Pseudomonadota</taxon>
        <taxon>Gammaproteobacteria</taxon>
        <taxon>Pasteurellales</taxon>
        <taxon>Pasteurellaceae</taxon>
        <taxon>Phocoenobacter</taxon>
    </lineage>
</organism>
<evidence type="ECO:0000313" key="2">
    <source>
        <dbReference type="EMBL" id="MDP8085778.1"/>
    </source>
</evidence>
<keyword evidence="1" id="KW-1133">Transmembrane helix</keyword>